<dbReference type="InterPro" id="IPR052222">
    <property type="entry name" value="DESIGUAL"/>
</dbReference>
<dbReference type="GO" id="GO:0012505">
    <property type="term" value="C:endomembrane system"/>
    <property type="evidence" value="ECO:0007669"/>
    <property type="project" value="UniProtKB-SubCell"/>
</dbReference>
<evidence type="ECO:0000256" key="7">
    <source>
        <dbReference type="SAM" id="Phobius"/>
    </source>
</evidence>
<evidence type="ECO:0000313" key="8">
    <source>
        <dbReference type="EMBL" id="ABK26326.1"/>
    </source>
</evidence>
<name>A9P0B5_PICSI</name>
<keyword evidence="5 7" id="KW-0472">Membrane</keyword>
<dbReference type="PANTHER" id="PTHR31769">
    <property type="entry name" value="OS07G0462200 PROTEIN-RELATED"/>
    <property type="match status" value="1"/>
</dbReference>
<feature type="transmembrane region" description="Helical" evidence="7">
    <location>
        <begin position="137"/>
        <end position="158"/>
    </location>
</feature>
<evidence type="ECO:0000256" key="3">
    <source>
        <dbReference type="ARBA" id="ARBA00022729"/>
    </source>
</evidence>
<evidence type="ECO:0000256" key="4">
    <source>
        <dbReference type="ARBA" id="ARBA00022989"/>
    </source>
</evidence>
<dbReference type="AlphaFoldDB" id="A9P0B5"/>
<comment type="similarity">
    <text evidence="6">Belongs to the DESIGUAL family.</text>
</comment>
<accession>A9P0B5</accession>
<evidence type="ECO:0000256" key="1">
    <source>
        <dbReference type="ARBA" id="ARBA00004127"/>
    </source>
</evidence>
<evidence type="ECO:0000256" key="6">
    <source>
        <dbReference type="ARBA" id="ARBA00029467"/>
    </source>
</evidence>
<proteinExistence type="evidence at transcript level"/>
<reference evidence="8" key="1">
    <citation type="journal article" date="2008" name="BMC Genomics">
        <title>A conifer genomics resource of 200,000 spruce (Picea spp.) ESTs and 6,464 high-quality, sequence-finished full-length cDNAs for Sitka spruce (Picea sitchensis).</title>
        <authorList>
            <person name="Ralph S.G."/>
            <person name="Chun H.J."/>
            <person name="Kolosova N."/>
            <person name="Cooper D."/>
            <person name="Oddy C."/>
            <person name="Ritland C.E."/>
            <person name="Kirkpatrick R."/>
            <person name="Moore R."/>
            <person name="Barber S."/>
            <person name="Holt R.A."/>
            <person name="Jones S.J."/>
            <person name="Marra M.A."/>
            <person name="Douglas C.J."/>
            <person name="Ritland K."/>
            <person name="Bohlmann J."/>
        </authorList>
    </citation>
    <scope>NUCLEOTIDE SEQUENCE</scope>
    <source>
        <tissue evidence="8">Green portion of the leader tissue</tissue>
    </source>
</reference>
<protein>
    <submittedName>
        <fullName evidence="8">Uncharacterized protein</fullName>
    </submittedName>
</protein>
<organism evidence="8">
    <name type="scientific">Picea sitchensis</name>
    <name type="common">Sitka spruce</name>
    <name type="synonym">Pinus sitchensis</name>
    <dbReference type="NCBI Taxonomy" id="3332"/>
    <lineage>
        <taxon>Eukaryota</taxon>
        <taxon>Viridiplantae</taxon>
        <taxon>Streptophyta</taxon>
        <taxon>Embryophyta</taxon>
        <taxon>Tracheophyta</taxon>
        <taxon>Spermatophyta</taxon>
        <taxon>Pinopsida</taxon>
        <taxon>Pinidae</taxon>
        <taxon>Conifers I</taxon>
        <taxon>Pinales</taxon>
        <taxon>Pinaceae</taxon>
        <taxon>Picea</taxon>
    </lineage>
</organism>
<evidence type="ECO:0000256" key="2">
    <source>
        <dbReference type="ARBA" id="ARBA00022692"/>
    </source>
</evidence>
<keyword evidence="4 7" id="KW-1133">Transmembrane helix</keyword>
<evidence type="ECO:0000256" key="5">
    <source>
        <dbReference type="ARBA" id="ARBA00023136"/>
    </source>
</evidence>
<dbReference type="InterPro" id="IPR009606">
    <property type="entry name" value="DEAL/Modifying_wall_lignin1/2"/>
</dbReference>
<comment type="subcellular location">
    <subcellularLocation>
        <location evidence="1">Endomembrane system</location>
        <topology evidence="1">Multi-pass membrane protein</topology>
    </subcellularLocation>
</comment>
<feature type="transmembrane region" description="Helical" evidence="7">
    <location>
        <begin position="91"/>
        <end position="117"/>
    </location>
</feature>
<feature type="transmembrane region" description="Helical" evidence="7">
    <location>
        <begin position="52"/>
        <end position="79"/>
    </location>
</feature>
<dbReference type="Pfam" id="PF06749">
    <property type="entry name" value="DUF1218"/>
    <property type="match status" value="1"/>
</dbReference>
<keyword evidence="3" id="KW-0732">Signal</keyword>
<dbReference type="EMBL" id="EF087070">
    <property type="protein sequence ID" value="ABK26326.1"/>
    <property type="molecule type" value="mRNA"/>
</dbReference>
<keyword evidence="2 7" id="KW-0812">Transmembrane</keyword>
<sequence length="226" mass="24341">MKKSVQWICILVGVLGLIAFVLGVAAEAMHIKADQLRVTQSGRCIYTRSPAFTMGVIATLTLMMAQIILNVAAGCLCCGTHAHYQSPLSTTIAITCLVLSWIAFIIAFFLLSAGVALNDEHNEESYFSSGCSVKTGVFAGGAVLSLVAIALGIAYYIVSSSVKISAAWMHQNRGIDMTQPQYGPSNAEPVFVPENIYAQFHENPQYYNGLEQAAPPVGELQNSFRK</sequence>